<evidence type="ECO:0000313" key="2">
    <source>
        <dbReference type="Proteomes" id="UP000199771"/>
    </source>
</evidence>
<accession>A0A1I2JB50</accession>
<proteinExistence type="predicted"/>
<dbReference type="STRING" id="1076937.SAMN04488120_10615"/>
<evidence type="ECO:0000313" key="1">
    <source>
        <dbReference type="EMBL" id="SFF50417.1"/>
    </source>
</evidence>
<reference evidence="1 2" key="1">
    <citation type="submission" date="2016-10" db="EMBL/GenBank/DDBJ databases">
        <authorList>
            <person name="de Groot N.N."/>
        </authorList>
    </citation>
    <scope>NUCLEOTIDE SEQUENCE [LARGE SCALE GENOMIC DNA]</scope>
    <source>
        <strain evidence="1 2">DSM 23609</strain>
    </source>
</reference>
<protein>
    <submittedName>
        <fullName evidence="1">Uncharacterized protein</fullName>
    </submittedName>
</protein>
<dbReference type="Proteomes" id="UP000199771">
    <property type="component" value="Unassembled WGS sequence"/>
</dbReference>
<keyword evidence="2" id="KW-1185">Reference proteome</keyword>
<dbReference type="EMBL" id="FOOC01000006">
    <property type="protein sequence ID" value="SFF50417.1"/>
    <property type="molecule type" value="Genomic_DNA"/>
</dbReference>
<gene>
    <name evidence="1" type="ORF">SAMN04488120_10615</name>
</gene>
<dbReference type="AlphaFoldDB" id="A0A1I2JB50"/>
<dbReference type="RefSeq" id="WP_143383656.1">
    <property type="nucleotide sequence ID" value="NZ_FOOC01000006.1"/>
</dbReference>
<name>A0A1I2JB50_9GAMM</name>
<organism evidence="1 2">
    <name type="scientific">Fontimonas thermophila</name>
    <dbReference type="NCBI Taxonomy" id="1076937"/>
    <lineage>
        <taxon>Bacteria</taxon>
        <taxon>Pseudomonadati</taxon>
        <taxon>Pseudomonadota</taxon>
        <taxon>Gammaproteobacteria</taxon>
        <taxon>Nevskiales</taxon>
        <taxon>Nevskiaceae</taxon>
        <taxon>Fontimonas</taxon>
    </lineage>
</organism>
<dbReference type="PROSITE" id="PS51257">
    <property type="entry name" value="PROKAR_LIPOPROTEIN"/>
    <property type="match status" value="1"/>
</dbReference>
<sequence length="305" mass="33486">MSRDACAQSARFSPTPATWAACAAEDAAAQRLWFNVLVAAGHEAEIQPLQRVLGHAQVLPWRSAEEVEREVVYLALRRCGRRIETLDIEDVLRACEEVEARHLIEDGAIARHFRSLWHISSAYCRYFMRGLLARRPGDVAAAVRASAAGGPFREGFSLARIVLPPYRVLQGSYRYAGRSWCRRHWGTPEDAQRVTHHVERVAADVCLAVYQFETVDGAPVGVLRRLGERYAALAFGWVAVEAGSGQRCAGRLGRQAPAQFEPLAAVPMTGGGLRACGYVETLALARELALSRLVPHPGDAHRVAA</sequence>